<comment type="caution">
    <text evidence="6">The sequence shown here is derived from an EMBL/GenBank/DDBJ whole genome shotgun (WGS) entry which is preliminary data.</text>
</comment>
<dbReference type="CDD" id="cd02651">
    <property type="entry name" value="nuc_hydro_IU_UC_XIUA"/>
    <property type="match status" value="1"/>
</dbReference>
<feature type="domain" description="Inosine/uridine-preferring nucleoside hydrolase" evidence="5">
    <location>
        <begin position="14"/>
        <end position="365"/>
    </location>
</feature>
<evidence type="ECO:0000313" key="7">
    <source>
        <dbReference type="Proteomes" id="UP001310890"/>
    </source>
</evidence>
<keyword evidence="2" id="KW-0378">Hydrolase</keyword>
<accession>A0AAN7T9J1</accession>
<dbReference type="GO" id="GO:0008477">
    <property type="term" value="F:purine nucleosidase activity"/>
    <property type="evidence" value="ECO:0007669"/>
    <property type="project" value="TreeGrafter"/>
</dbReference>
<feature type="region of interest" description="Disordered" evidence="4">
    <location>
        <begin position="431"/>
        <end position="456"/>
    </location>
</feature>
<sequence>MQARTSFSTPTTPMWLDCDTGHDDAFAILLAAQAPGVKLLGISTVYGNAPLENTTYNTRAILTAIGREEDVRVYAGARKPLHREAAHAADIHGESGLDGTHSLPQPTVPAHQTGALDTINEVLSAEPPGTAWLVATGALTNMALLFQKHPKLVHHIAGLSIMGGAIGGGFTDAPLGTIAGEGERFGNWTPYAEFNIYCDPEAAQAIFCNTALAVKIVLIPLDVTHQFLADSTVKMGLLFGGVGSIRIERSIADATPVRRLFFEIVSFFAQTYADVFGLKIGPPVHDPLAVAAAFRADLFVYNNATDNSGDQKERFHVHVITDGEHGSDSTIRRGPSQCGRTVVTRTRPGEPGVLIPRGVDAQALWTLIDRCLTITDRGLARQEKPSQKLAAPQETQSSRSGQTDFATLVGHRGQTTLSQLEVAVGIPDVRMGTEGAVPEDLQTNKSSSLNITPMEP</sequence>
<dbReference type="GO" id="GO:0005829">
    <property type="term" value="C:cytosol"/>
    <property type="evidence" value="ECO:0007669"/>
    <property type="project" value="TreeGrafter"/>
</dbReference>
<evidence type="ECO:0000256" key="4">
    <source>
        <dbReference type="SAM" id="MobiDB-lite"/>
    </source>
</evidence>
<evidence type="ECO:0000259" key="5">
    <source>
        <dbReference type="Pfam" id="PF01156"/>
    </source>
</evidence>
<dbReference type="InterPro" id="IPR036452">
    <property type="entry name" value="Ribo_hydro-like"/>
</dbReference>
<organism evidence="6 7">
    <name type="scientific">Meristemomyces frigidus</name>
    <dbReference type="NCBI Taxonomy" id="1508187"/>
    <lineage>
        <taxon>Eukaryota</taxon>
        <taxon>Fungi</taxon>
        <taxon>Dikarya</taxon>
        <taxon>Ascomycota</taxon>
        <taxon>Pezizomycotina</taxon>
        <taxon>Dothideomycetes</taxon>
        <taxon>Dothideomycetidae</taxon>
        <taxon>Mycosphaerellales</taxon>
        <taxon>Teratosphaeriaceae</taxon>
        <taxon>Meristemomyces</taxon>
    </lineage>
</organism>
<evidence type="ECO:0000256" key="1">
    <source>
        <dbReference type="ARBA" id="ARBA00009176"/>
    </source>
</evidence>
<keyword evidence="3" id="KW-0326">Glycosidase</keyword>
<protein>
    <recommendedName>
        <fullName evidence="5">Inosine/uridine-preferring nucleoside hydrolase domain-containing protein</fullName>
    </recommendedName>
</protein>
<dbReference type="GO" id="GO:0006152">
    <property type="term" value="P:purine nucleoside catabolic process"/>
    <property type="evidence" value="ECO:0007669"/>
    <property type="project" value="TreeGrafter"/>
</dbReference>
<gene>
    <name evidence="6" type="ORF">LTR62_001102</name>
</gene>
<dbReference type="Pfam" id="PF01156">
    <property type="entry name" value="IU_nuc_hydro"/>
    <property type="match status" value="1"/>
</dbReference>
<proteinExistence type="inferred from homology"/>
<evidence type="ECO:0000256" key="3">
    <source>
        <dbReference type="ARBA" id="ARBA00023295"/>
    </source>
</evidence>
<comment type="similarity">
    <text evidence="1">Belongs to the IUNH family.</text>
</comment>
<dbReference type="Proteomes" id="UP001310890">
    <property type="component" value="Unassembled WGS sequence"/>
</dbReference>
<name>A0AAN7T9J1_9PEZI</name>
<dbReference type="InterPro" id="IPR001910">
    <property type="entry name" value="Inosine/uridine_hydrolase_dom"/>
</dbReference>
<dbReference type="PANTHER" id="PTHR12304">
    <property type="entry name" value="INOSINE-URIDINE PREFERRING NUCLEOSIDE HYDROLASE"/>
    <property type="match status" value="1"/>
</dbReference>
<dbReference type="AlphaFoldDB" id="A0AAN7T9J1"/>
<feature type="compositionally biased region" description="Polar residues" evidence="4">
    <location>
        <begin position="441"/>
        <end position="456"/>
    </location>
</feature>
<feature type="region of interest" description="Disordered" evidence="4">
    <location>
        <begin position="379"/>
        <end position="402"/>
    </location>
</feature>
<feature type="compositionally biased region" description="Polar residues" evidence="4">
    <location>
        <begin position="393"/>
        <end position="402"/>
    </location>
</feature>
<evidence type="ECO:0000313" key="6">
    <source>
        <dbReference type="EMBL" id="KAK5107484.1"/>
    </source>
</evidence>
<dbReference type="EMBL" id="JAVRRL010000119">
    <property type="protein sequence ID" value="KAK5107484.1"/>
    <property type="molecule type" value="Genomic_DNA"/>
</dbReference>
<evidence type="ECO:0000256" key="2">
    <source>
        <dbReference type="ARBA" id="ARBA00022801"/>
    </source>
</evidence>
<dbReference type="PANTHER" id="PTHR12304:SF4">
    <property type="entry name" value="URIDINE NUCLEOSIDASE"/>
    <property type="match status" value="1"/>
</dbReference>
<dbReference type="SUPFAM" id="SSF53590">
    <property type="entry name" value="Nucleoside hydrolase"/>
    <property type="match status" value="1"/>
</dbReference>
<reference evidence="6" key="1">
    <citation type="submission" date="2023-08" db="EMBL/GenBank/DDBJ databases">
        <title>Black Yeasts Isolated from many extreme environments.</title>
        <authorList>
            <person name="Coleine C."/>
            <person name="Stajich J.E."/>
            <person name="Selbmann L."/>
        </authorList>
    </citation>
    <scope>NUCLEOTIDE SEQUENCE</scope>
    <source>
        <strain evidence="6">CCFEE 5401</strain>
    </source>
</reference>
<dbReference type="Gene3D" id="3.90.245.10">
    <property type="entry name" value="Ribonucleoside hydrolase-like"/>
    <property type="match status" value="1"/>
</dbReference>
<dbReference type="InterPro" id="IPR023186">
    <property type="entry name" value="IUNH"/>
</dbReference>